<sequence length="300" mass="33726">MPSTLSPTRWANDITLVLNAVRGHDRFPVDVTALAQEYTSQRFPDDPIAVVKGSVLPGFDGALYRAPKGKKGWGIFYNSAMTSLGRISFTVAHEFGHYLLHRLAYPNGIQCGEQDIVRWDSEYAKIEHEANVFAANILMPFDDFRRQIDSGERVDMDMLASCAVRYGVSLIAATLRWLEYTERRAIIVVARDSFILWARSSSAAARSGVFFRTSRGPIELPALSLAARRDAACDARVGADLPPGVWFREACREMVVFSDQYDFSISLLQLDEQPPLFLEEQEEPDVYDRMRDAALGGYDR</sequence>
<dbReference type="InterPro" id="IPR052345">
    <property type="entry name" value="Rad_response_metalloprotease"/>
</dbReference>
<dbReference type="Pfam" id="PF06114">
    <property type="entry name" value="Peptidase_M78"/>
    <property type="match status" value="1"/>
</dbReference>
<accession>A0A380TJ61</accession>
<dbReference type="Gene3D" id="1.10.10.2910">
    <property type="match status" value="1"/>
</dbReference>
<evidence type="ECO:0000313" key="2">
    <source>
        <dbReference type="EMBL" id="SUS07739.1"/>
    </source>
</evidence>
<organism evidence="2">
    <name type="scientific">metagenome</name>
    <dbReference type="NCBI Taxonomy" id="256318"/>
    <lineage>
        <taxon>unclassified sequences</taxon>
        <taxon>metagenomes</taxon>
    </lineage>
</organism>
<dbReference type="PANTHER" id="PTHR43236">
    <property type="entry name" value="ANTITOXIN HIGA1"/>
    <property type="match status" value="1"/>
</dbReference>
<proteinExistence type="predicted"/>
<gene>
    <name evidence="2" type="ORF">DF3PB_50009</name>
</gene>
<evidence type="ECO:0000259" key="1">
    <source>
        <dbReference type="Pfam" id="PF06114"/>
    </source>
</evidence>
<dbReference type="EMBL" id="UIDG01000445">
    <property type="protein sequence ID" value="SUS07739.1"/>
    <property type="molecule type" value="Genomic_DNA"/>
</dbReference>
<dbReference type="InterPro" id="IPR010359">
    <property type="entry name" value="IrrE_HExxH"/>
</dbReference>
<dbReference type="AlphaFoldDB" id="A0A380TJ61"/>
<reference evidence="2" key="1">
    <citation type="submission" date="2018-07" db="EMBL/GenBank/DDBJ databases">
        <authorList>
            <person name="Quirk P.G."/>
            <person name="Krulwich T.A."/>
        </authorList>
    </citation>
    <scope>NUCLEOTIDE SEQUENCE</scope>
</reference>
<protein>
    <recommendedName>
        <fullName evidence="1">IrrE N-terminal-like domain-containing protein</fullName>
    </recommendedName>
</protein>
<feature type="domain" description="IrrE N-terminal-like" evidence="1">
    <location>
        <begin position="58"/>
        <end position="177"/>
    </location>
</feature>
<dbReference type="PANTHER" id="PTHR43236:SF2">
    <property type="entry name" value="BLL0069 PROTEIN"/>
    <property type="match status" value="1"/>
</dbReference>
<name>A0A380TJ61_9ZZZZ</name>